<proteinExistence type="predicted"/>
<dbReference type="EMBL" id="CP048261">
    <property type="protein sequence ID" value="QST79190.1"/>
    <property type="molecule type" value="Genomic_DNA"/>
</dbReference>
<evidence type="ECO:0000256" key="2">
    <source>
        <dbReference type="ARBA" id="ARBA00022679"/>
    </source>
</evidence>
<reference evidence="4" key="3">
    <citation type="journal article" date="2021" name="bioRxiv">
        <title>Bilateral symmetry of linear streptomycete chromosomes.</title>
        <authorList>
            <person name="Algora-Gallardo L."/>
            <person name="Schniete J.K."/>
            <person name="Mark D.R."/>
            <person name="Hunter I.S."/>
            <person name="Herron P.R."/>
        </authorList>
    </citation>
    <scope>NUCLEOTIDE SEQUENCE</scope>
    <source>
        <strain evidence="4">ATCC 10970</strain>
    </source>
</reference>
<sequence length="708" mass="77389">MKITFLLHDAYTAGVAVRNTTSLATALAARHEVEIVSLYRTADRMPFAVAEEVTVRAMVDLRPASPHYAGTIVDQWLPGAVCPYDTAYTGPTPPSRLGEDRLAAHLRDTDADVVVATQPHAVCFLAEHGRADHLRIGQEYRAHASHRAPLRRELEAAIARLDAYVSFSRAAARAHRAALPHAPVRLTSIPVCSPVPGAEPSTGNSKVVLAAGRLLPAEGYDRFLEAFAKVAKVHPDWSLRIHGRGGEQQRLRHRVEELGLHDHVLVMGTPAPTDAEWAKGAIAVVSGSGADLSGISLVEAMSWGLPVVSTDSGHAPRELITPGQNGLLVPDHGPLQDTLADELRHLIENEAARRRMAGTARRTAERFRPELIAAQYEALFTDRATARAAAGKRSSRNAGGGARWRRRVRLLVSRLGPAQLAPSLPTVACRVTTDGSLVFALPPRHLGPGAWSLTLRPRDPERAEPIQLPVERDTAEGARSLHVTLDKRVCELAEGDWDVLLARCDGRASRPVRAGLIETAHLLEPAHQLSSWREGIKTWIPYPTPNGTLALRAWHRPAHAEVVTCAVENETLRLTGQLLGWRARAHHYRFQARLRGAPERVFETSCQVDQDGRFGVDVPFSPVAGHHPGREAVWELLLRAYGGGPEVRLGMVTGDLVDHRHLRQFPVAGYAGPDGELLFRPRLTREHDLVLAAETAAADRPHDLRLRP</sequence>
<evidence type="ECO:0000313" key="4">
    <source>
        <dbReference type="EMBL" id="QST79190.1"/>
    </source>
</evidence>
<protein>
    <recommendedName>
        <fullName evidence="1">D-inositol 3-phosphate glycosyltransferase</fullName>
    </recommendedName>
</protein>
<organism evidence="4 5">
    <name type="scientific">Streptomyces rimosus subsp. rimosus (strain ATCC 10970 / DSM 40260 / JCM 4667 / NRRL 2234)</name>
    <dbReference type="NCBI Taxonomy" id="1265868"/>
    <lineage>
        <taxon>Bacteria</taxon>
        <taxon>Bacillati</taxon>
        <taxon>Actinomycetota</taxon>
        <taxon>Actinomycetes</taxon>
        <taxon>Kitasatosporales</taxon>
        <taxon>Streptomycetaceae</taxon>
        <taxon>Streptomyces</taxon>
    </lineage>
</organism>
<evidence type="ECO:0000256" key="1">
    <source>
        <dbReference type="ARBA" id="ARBA00021292"/>
    </source>
</evidence>
<dbReference type="SUPFAM" id="SSF53756">
    <property type="entry name" value="UDP-Glycosyltransferase/glycogen phosphorylase"/>
    <property type="match status" value="1"/>
</dbReference>
<keyword evidence="2 4" id="KW-0808">Transferase</keyword>
<gene>
    <name evidence="4" type="ORF">SRIM_002535</name>
</gene>
<reference evidence="4" key="1">
    <citation type="submission" date="2012-12" db="EMBL/GenBank/DDBJ databases">
        <authorList>
            <person name="Pethick F.E."/>
            <person name="MacFadyen A.C."/>
            <person name="Tang Z."/>
            <person name="Sangal V."/>
            <person name="Tze-Tze L."/>
            <person name="Chu J."/>
            <person name="Guo M."/>
            <person name="Kirby R."/>
            <person name="Hoskisson P.A."/>
            <person name="Herron P.R."/>
            <person name="Hunter I.S."/>
        </authorList>
    </citation>
    <scope>NUCLEOTIDE SEQUENCE</scope>
    <source>
        <strain evidence="4">ATCC 10970</strain>
    </source>
</reference>
<dbReference type="Proteomes" id="UP000011074">
    <property type="component" value="Chromosome"/>
</dbReference>
<accession>A0A8A1UF40</accession>
<dbReference type="Gene3D" id="3.40.50.2000">
    <property type="entry name" value="Glycogen Phosphorylase B"/>
    <property type="match status" value="2"/>
</dbReference>
<evidence type="ECO:0000313" key="5">
    <source>
        <dbReference type="Proteomes" id="UP000011074"/>
    </source>
</evidence>
<name>A0A8A1UF40_STRR1</name>
<evidence type="ECO:0000259" key="3">
    <source>
        <dbReference type="Pfam" id="PF00534"/>
    </source>
</evidence>
<dbReference type="GO" id="GO:0016757">
    <property type="term" value="F:glycosyltransferase activity"/>
    <property type="evidence" value="ECO:0007669"/>
    <property type="project" value="InterPro"/>
</dbReference>
<dbReference type="Pfam" id="PF00534">
    <property type="entry name" value="Glycos_transf_1"/>
    <property type="match status" value="1"/>
</dbReference>
<dbReference type="PANTHER" id="PTHR12526">
    <property type="entry name" value="GLYCOSYLTRANSFERASE"/>
    <property type="match status" value="1"/>
</dbReference>
<dbReference type="GeneID" id="66852766"/>
<dbReference type="PANTHER" id="PTHR12526:SF627">
    <property type="entry name" value="D-RHAMNOSYLTRANSFERASE WBPZ"/>
    <property type="match status" value="1"/>
</dbReference>
<reference evidence="4" key="2">
    <citation type="submission" date="2020-01" db="EMBL/GenBank/DDBJ databases">
        <authorList>
            <person name="Algora L."/>
            <person name="Schniete J.K."/>
            <person name="MacFadyen A."/>
            <person name="Hoskisson P.A."/>
            <person name="Hunter I.S."/>
            <person name="Herron P.R."/>
        </authorList>
    </citation>
    <scope>NUCLEOTIDE SEQUENCE</scope>
    <source>
        <strain evidence="4">ATCC 10970</strain>
    </source>
</reference>
<dbReference type="InterPro" id="IPR001296">
    <property type="entry name" value="Glyco_trans_1"/>
</dbReference>
<feature type="domain" description="Glycosyl transferase family 1" evidence="3">
    <location>
        <begin position="202"/>
        <end position="362"/>
    </location>
</feature>
<dbReference type="RefSeq" id="WP_129820878.1">
    <property type="nucleotide sequence ID" value="NZ_CP048261.1"/>
</dbReference>
<dbReference type="AlphaFoldDB" id="A0A8A1UF40"/>